<name>A0AAQ3RWD1_VIGMU</name>
<protein>
    <submittedName>
        <fullName evidence="1">Uncharacterized protein</fullName>
    </submittedName>
</protein>
<keyword evidence="2" id="KW-1185">Reference proteome</keyword>
<evidence type="ECO:0000313" key="1">
    <source>
        <dbReference type="EMBL" id="WVZ06736.1"/>
    </source>
</evidence>
<dbReference type="Proteomes" id="UP001374535">
    <property type="component" value="Chromosome 6"/>
</dbReference>
<gene>
    <name evidence="1" type="ORF">V8G54_020082</name>
</gene>
<organism evidence="1 2">
    <name type="scientific">Vigna mungo</name>
    <name type="common">Black gram</name>
    <name type="synonym">Phaseolus mungo</name>
    <dbReference type="NCBI Taxonomy" id="3915"/>
    <lineage>
        <taxon>Eukaryota</taxon>
        <taxon>Viridiplantae</taxon>
        <taxon>Streptophyta</taxon>
        <taxon>Embryophyta</taxon>
        <taxon>Tracheophyta</taxon>
        <taxon>Spermatophyta</taxon>
        <taxon>Magnoliopsida</taxon>
        <taxon>eudicotyledons</taxon>
        <taxon>Gunneridae</taxon>
        <taxon>Pentapetalae</taxon>
        <taxon>rosids</taxon>
        <taxon>fabids</taxon>
        <taxon>Fabales</taxon>
        <taxon>Fabaceae</taxon>
        <taxon>Papilionoideae</taxon>
        <taxon>50 kb inversion clade</taxon>
        <taxon>NPAAA clade</taxon>
        <taxon>indigoferoid/millettioid clade</taxon>
        <taxon>Phaseoleae</taxon>
        <taxon>Vigna</taxon>
    </lineage>
</organism>
<sequence>MPLMKRAILLRLSGQITSVFEGSEAERSVIMLSPSSFSLFFKKSTSPTYSVIMVKSLMGLSASTVKPSRGSKTTMRGGHSPLSIILLHKFNVSVSSFDNTCIPPRSRAGQLADLGAIPGT</sequence>
<dbReference type="AlphaFoldDB" id="A0AAQ3RWD1"/>
<dbReference type="EMBL" id="CP144695">
    <property type="protein sequence ID" value="WVZ06736.1"/>
    <property type="molecule type" value="Genomic_DNA"/>
</dbReference>
<reference evidence="1 2" key="1">
    <citation type="journal article" date="2023" name="Life. Sci Alliance">
        <title>Evolutionary insights into 3D genome organization and epigenetic landscape of Vigna mungo.</title>
        <authorList>
            <person name="Junaid A."/>
            <person name="Singh B."/>
            <person name="Bhatia S."/>
        </authorList>
    </citation>
    <scope>NUCLEOTIDE SEQUENCE [LARGE SCALE GENOMIC DNA]</scope>
    <source>
        <strain evidence="1">Urdbean</strain>
    </source>
</reference>
<evidence type="ECO:0000313" key="2">
    <source>
        <dbReference type="Proteomes" id="UP001374535"/>
    </source>
</evidence>
<proteinExistence type="predicted"/>
<accession>A0AAQ3RWD1</accession>